<dbReference type="Proteomes" id="UP000480246">
    <property type="component" value="Unassembled WGS sequence"/>
</dbReference>
<feature type="domain" description="SLH" evidence="5">
    <location>
        <begin position="91"/>
        <end position="154"/>
    </location>
</feature>
<feature type="domain" description="SLH" evidence="5">
    <location>
        <begin position="31"/>
        <end position="90"/>
    </location>
</feature>
<keyword evidence="7" id="KW-1185">Reference proteome</keyword>
<feature type="chain" id="PRO_5029035842" evidence="4">
    <location>
        <begin position="31"/>
        <end position="731"/>
    </location>
</feature>
<feature type="domain" description="SLH" evidence="5">
    <location>
        <begin position="155"/>
        <end position="215"/>
    </location>
</feature>
<dbReference type="Gene3D" id="3.90.780.10">
    <property type="entry name" value="5'-Nucleotidase, C-terminal domain"/>
    <property type="match status" value="1"/>
</dbReference>
<keyword evidence="4" id="KW-0547">Nucleotide-binding</keyword>
<dbReference type="PANTHER" id="PTHR11575">
    <property type="entry name" value="5'-NUCLEOTIDASE-RELATED"/>
    <property type="match status" value="1"/>
</dbReference>
<evidence type="ECO:0000313" key="6">
    <source>
        <dbReference type="EMBL" id="KAB8126507.1"/>
    </source>
</evidence>
<keyword evidence="2" id="KW-0964">Secreted</keyword>
<dbReference type="PANTHER" id="PTHR11575:SF24">
    <property type="entry name" value="5'-NUCLEOTIDASE"/>
    <property type="match status" value="1"/>
</dbReference>
<comment type="subcellular location">
    <subcellularLocation>
        <location evidence="1">Secreted</location>
    </subcellularLocation>
</comment>
<keyword evidence="4" id="KW-0378">Hydrolase</keyword>
<dbReference type="InterPro" id="IPR006179">
    <property type="entry name" value="5_nucleotidase/apyrase"/>
</dbReference>
<dbReference type="PROSITE" id="PS00785">
    <property type="entry name" value="5_NUCLEOTIDASE_1"/>
    <property type="match status" value="1"/>
</dbReference>
<evidence type="ECO:0000256" key="3">
    <source>
        <dbReference type="ARBA" id="ARBA00022729"/>
    </source>
</evidence>
<accession>A0A7C8KW07</accession>
<dbReference type="OrthoDB" id="9801679at2"/>
<dbReference type="EMBL" id="WEID01000106">
    <property type="protein sequence ID" value="KAB8126507.1"/>
    <property type="molecule type" value="Genomic_DNA"/>
</dbReference>
<dbReference type="InterPro" id="IPR006146">
    <property type="entry name" value="5'-Nucleotdase_CS"/>
</dbReference>
<dbReference type="Gene3D" id="3.60.21.10">
    <property type="match status" value="1"/>
</dbReference>
<dbReference type="PRINTS" id="PR01607">
    <property type="entry name" value="APYRASEFAMLY"/>
</dbReference>
<dbReference type="GO" id="GO:0009166">
    <property type="term" value="P:nucleotide catabolic process"/>
    <property type="evidence" value="ECO:0007669"/>
    <property type="project" value="InterPro"/>
</dbReference>
<comment type="caution">
    <text evidence="6">The sequence shown here is derived from an EMBL/GenBank/DDBJ whole genome shotgun (WGS) entry which is preliminary data.</text>
</comment>
<evidence type="ECO:0000256" key="1">
    <source>
        <dbReference type="ARBA" id="ARBA00004613"/>
    </source>
</evidence>
<dbReference type="Pfam" id="PF00395">
    <property type="entry name" value="SLH"/>
    <property type="match status" value="3"/>
</dbReference>
<dbReference type="Pfam" id="PF00149">
    <property type="entry name" value="Metallophos"/>
    <property type="match status" value="1"/>
</dbReference>
<dbReference type="GO" id="GO:0000166">
    <property type="term" value="F:nucleotide binding"/>
    <property type="evidence" value="ECO:0007669"/>
    <property type="project" value="UniProtKB-KW"/>
</dbReference>
<evidence type="ECO:0000259" key="5">
    <source>
        <dbReference type="PROSITE" id="PS51272"/>
    </source>
</evidence>
<dbReference type="Pfam" id="PF02872">
    <property type="entry name" value="5_nucleotid_C"/>
    <property type="match status" value="1"/>
</dbReference>
<evidence type="ECO:0000256" key="4">
    <source>
        <dbReference type="RuleBase" id="RU362119"/>
    </source>
</evidence>
<dbReference type="SUPFAM" id="SSF56300">
    <property type="entry name" value="Metallo-dependent phosphatases"/>
    <property type="match status" value="1"/>
</dbReference>
<dbReference type="PROSITE" id="PS51272">
    <property type="entry name" value="SLH"/>
    <property type="match status" value="3"/>
</dbReference>
<proteinExistence type="inferred from homology"/>
<name>A0A7C8KW07_9BACI</name>
<evidence type="ECO:0000313" key="7">
    <source>
        <dbReference type="Proteomes" id="UP000480246"/>
    </source>
</evidence>
<evidence type="ECO:0000256" key="2">
    <source>
        <dbReference type="ARBA" id="ARBA00022525"/>
    </source>
</evidence>
<dbReference type="InterPro" id="IPR036907">
    <property type="entry name" value="5'-Nucleotdase_C_sf"/>
</dbReference>
<dbReference type="FunFam" id="3.90.780.10:FF:000004">
    <property type="entry name" value="UDP-sugar hydrolase, putative"/>
    <property type="match status" value="1"/>
</dbReference>
<protein>
    <submittedName>
        <fullName evidence="6">Bifunctional metallophosphatase/5'-nucleotidase</fullName>
    </submittedName>
</protein>
<dbReference type="GO" id="GO:0005576">
    <property type="term" value="C:extracellular region"/>
    <property type="evidence" value="ECO:0007669"/>
    <property type="project" value="UniProtKB-SubCell"/>
</dbReference>
<dbReference type="InterPro" id="IPR029052">
    <property type="entry name" value="Metallo-depent_PP-like"/>
</dbReference>
<dbReference type="SUPFAM" id="SSF55816">
    <property type="entry name" value="5'-nucleotidase (syn. UDP-sugar hydrolase), C-terminal domain"/>
    <property type="match status" value="1"/>
</dbReference>
<organism evidence="6 7">
    <name type="scientific">Gracilibacillus oryzae</name>
    <dbReference type="NCBI Taxonomy" id="1672701"/>
    <lineage>
        <taxon>Bacteria</taxon>
        <taxon>Bacillati</taxon>
        <taxon>Bacillota</taxon>
        <taxon>Bacilli</taxon>
        <taxon>Bacillales</taxon>
        <taxon>Bacillaceae</taxon>
        <taxon>Gracilibacillus</taxon>
    </lineage>
</organism>
<sequence>MKKENMPKAAIAAIAATAASIAAVPSVQFADTANFTDVSEDHPYYEVIQNLASQGVISGYNDGEFKLDKSISRAEVSMVISNLLNLESVSASLPFTDVNKDAWYANGVQALYKEGIISGKTETIFAPETDITRAEFAQMLVQAYDIPAEAEETLPFTDLDKDAWYMPAVSALYSNGLIKGMDEDTFAPEKALERGDAVWLLANTHDMFNKSEESFNLSIMHTNDIHSHLDNMPKLMTAVKEVRAEKPESLLLDAGDVNTGTLYYNEFKGQAEIAFMNLLEYDAMTFGNHEFDQGSSEEGHKALYDFVNKASFPFVSSNLDFSSNEYMSELFHDTLSASPNDGEIYNSIVKEVNGEKVGLFGLTTEETADISSPGDISFEDYLEAAEEAVSELEAQGVDKIIALTHIGYDDNPAMDNDQELAANVDGLDIIVGGHSHTELPEPVRITSDPEDMEPTIVVQAYQYANFLGTLDVEFDENGIVTGYAGELIEIGEQADDPAAVNLLAGYAEQVEQIKNEESGGIAETALPNPRISDETDTDISVRNSETALGNLITDGMLSKAKEYNPNTVLAVQNSGGIRTSIDQGPITIGEILTVMPFGNTLALMELKGPEIRAALEHSVSETPNESGGFLQVSGMKFTYDSTAAAGNKVQTVEVEQNGNYVELNDEETYVIATNAFTAKGGDGYDVFAKAYEEGRVTDLGLTDWANFRDYVAELGTVNPSIEGRIMDISNQ</sequence>
<dbReference type="GO" id="GO:0046872">
    <property type="term" value="F:metal ion binding"/>
    <property type="evidence" value="ECO:0007669"/>
    <property type="project" value="InterPro"/>
</dbReference>
<dbReference type="InterPro" id="IPR008334">
    <property type="entry name" value="5'-Nucleotdase_C"/>
</dbReference>
<dbReference type="GO" id="GO:0016788">
    <property type="term" value="F:hydrolase activity, acting on ester bonds"/>
    <property type="evidence" value="ECO:0007669"/>
    <property type="project" value="InterPro"/>
</dbReference>
<dbReference type="RefSeq" id="WP_153406635.1">
    <property type="nucleotide sequence ID" value="NZ_ML762449.1"/>
</dbReference>
<dbReference type="InterPro" id="IPR001119">
    <property type="entry name" value="SLH_dom"/>
</dbReference>
<reference evidence="6 7" key="1">
    <citation type="submission" date="2019-10" db="EMBL/GenBank/DDBJ databases">
        <title>Gracilibacillus sp. nov. isolated from rice seeds.</title>
        <authorList>
            <person name="He S."/>
        </authorList>
    </citation>
    <scope>NUCLEOTIDE SEQUENCE [LARGE SCALE GENOMIC DNA]</scope>
    <source>
        <strain evidence="6 7">TD8</strain>
    </source>
</reference>
<comment type="similarity">
    <text evidence="4">Belongs to the 5'-nucleotidase family.</text>
</comment>
<gene>
    <name evidence="6" type="ORF">F9U64_19935</name>
</gene>
<feature type="signal peptide" evidence="4">
    <location>
        <begin position="1"/>
        <end position="30"/>
    </location>
</feature>
<keyword evidence="3 4" id="KW-0732">Signal</keyword>
<dbReference type="InterPro" id="IPR004843">
    <property type="entry name" value="Calcineurin-like_PHP"/>
</dbReference>
<dbReference type="AlphaFoldDB" id="A0A7C8KW07"/>